<name>A0A8S3W334_PARAO</name>
<keyword evidence="3" id="KW-1185">Reference proteome</keyword>
<comment type="caution">
    <text evidence="2">The sequence shown here is derived from an EMBL/GenBank/DDBJ whole genome shotgun (WGS) entry which is preliminary data.</text>
</comment>
<dbReference type="GO" id="GO:0004482">
    <property type="term" value="F:mRNA 5'-cap (guanine-N7-)-methyltransferase activity"/>
    <property type="evidence" value="ECO:0007669"/>
    <property type="project" value="InterPro"/>
</dbReference>
<evidence type="ECO:0000313" key="3">
    <source>
        <dbReference type="Proteomes" id="UP000691718"/>
    </source>
</evidence>
<dbReference type="OrthoDB" id="7402257at2759"/>
<gene>
    <name evidence="2" type="ORF">PAPOLLO_LOCUS1566</name>
</gene>
<reference evidence="2" key="1">
    <citation type="submission" date="2021-04" db="EMBL/GenBank/DDBJ databases">
        <authorList>
            <person name="Tunstrom K."/>
        </authorList>
    </citation>
    <scope>NUCLEOTIDE SEQUENCE</scope>
</reference>
<protein>
    <submittedName>
        <fullName evidence="2">(apollo) hypothetical protein</fullName>
    </submittedName>
</protein>
<proteinExistence type="predicted"/>
<dbReference type="GO" id="GO:0005524">
    <property type="term" value="F:ATP binding"/>
    <property type="evidence" value="ECO:0007669"/>
    <property type="project" value="InterPro"/>
</dbReference>
<evidence type="ECO:0000259" key="1">
    <source>
        <dbReference type="PROSITE" id="PS50526"/>
    </source>
</evidence>
<dbReference type="InterPro" id="IPR014023">
    <property type="entry name" value="Mononeg_RNA_pol_cat"/>
</dbReference>
<dbReference type="AlphaFoldDB" id="A0A8S3W334"/>
<dbReference type="Proteomes" id="UP000691718">
    <property type="component" value="Unassembled WGS sequence"/>
</dbReference>
<accession>A0A8S3W334</accession>
<sequence length="354" mass="40665">MSESFDCREIIGLIDRGIIPEEWRIMVAVPKEREFKHTDARCFGKMTFEMRAYQVVTESITKYIKHQSTTLSEEQLTKTLNRMSCPGGDHDYINIVIDFSSWCTHFRSELVDPLFRALDDLFGFSNLYQFTHRFPLISKLLFQDRYAPPDQSPSGEPIEGARCVLRIPSKQYLRERNLTPDEYTVQFLQVLEETCTKSGIVIKVRESWRSRRLLEYGRRYFLDGVQVSGAIKKATRITSEANHTILTINAIIAGLFSSGASIAGDDESPIPAYQLTTSANEIKALLGLLIQSAALKSNHLPTRMLFDTKRSANTYKSCMSAERFVFLLRCLRFDDKNTRKQRRVSDKLAPIRDF</sequence>
<evidence type="ECO:0000313" key="2">
    <source>
        <dbReference type="EMBL" id="CAG4938082.1"/>
    </source>
</evidence>
<dbReference type="EMBL" id="CAJQZP010000088">
    <property type="protein sequence ID" value="CAG4938082.1"/>
    <property type="molecule type" value="Genomic_DNA"/>
</dbReference>
<organism evidence="2 3">
    <name type="scientific">Parnassius apollo</name>
    <name type="common">Apollo butterfly</name>
    <name type="synonym">Papilio apollo</name>
    <dbReference type="NCBI Taxonomy" id="110799"/>
    <lineage>
        <taxon>Eukaryota</taxon>
        <taxon>Metazoa</taxon>
        <taxon>Ecdysozoa</taxon>
        <taxon>Arthropoda</taxon>
        <taxon>Hexapoda</taxon>
        <taxon>Insecta</taxon>
        <taxon>Pterygota</taxon>
        <taxon>Neoptera</taxon>
        <taxon>Endopterygota</taxon>
        <taxon>Lepidoptera</taxon>
        <taxon>Glossata</taxon>
        <taxon>Ditrysia</taxon>
        <taxon>Papilionoidea</taxon>
        <taxon>Papilionidae</taxon>
        <taxon>Parnassiinae</taxon>
        <taxon>Parnassini</taxon>
        <taxon>Parnassius</taxon>
        <taxon>Parnassius</taxon>
    </lineage>
</organism>
<dbReference type="Pfam" id="PF00946">
    <property type="entry name" value="Mononeg_RNA_pol"/>
    <property type="match status" value="2"/>
</dbReference>
<dbReference type="PROSITE" id="PS50526">
    <property type="entry name" value="RDRP_SSRNA_NEG_NONSEG"/>
    <property type="match status" value="1"/>
</dbReference>
<dbReference type="GO" id="GO:0003968">
    <property type="term" value="F:RNA-directed RNA polymerase activity"/>
    <property type="evidence" value="ECO:0007669"/>
    <property type="project" value="InterPro"/>
</dbReference>
<feature type="domain" description="RdRp catalytic" evidence="1">
    <location>
        <begin position="91"/>
        <end position="299"/>
    </location>
</feature>